<evidence type="ECO:0000313" key="9">
    <source>
        <dbReference type="RefSeq" id="XP_020647352.1"/>
    </source>
</evidence>
<gene>
    <name evidence="9 10" type="primary">TSPAN16</name>
</gene>
<dbReference type="PROSITE" id="PS00421">
    <property type="entry name" value="TM4_1"/>
    <property type="match status" value="1"/>
</dbReference>
<evidence type="ECO:0000313" key="10">
    <source>
        <dbReference type="RefSeq" id="XP_072847703.1"/>
    </source>
</evidence>
<dbReference type="PRINTS" id="PR00259">
    <property type="entry name" value="TMFOUR"/>
</dbReference>
<feature type="transmembrane region" description="Helical" evidence="7">
    <location>
        <begin position="85"/>
        <end position="110"/>
    </location>
</feature>
<evidence type="ECO:0000256" key="7">
    <source>
        <dbReference type="RuleBase" id="RU361218"/>
    </source>
</evidence>
<reference evidence="9" key="1">
    <citation type="submission" date="2025-04" db="UniProtKB">
        <authorList>
            <consortium name="RefSeq"/>
        </authorList>
    </citation>
    <scope>IDENTIFICATION</scope>
</reference>
<evidence type="ECO:0000256" key="6">
    <source>
        <dbReference type="PIRSR" id="PIRSR002419-1"/>
    </source>
</evidence>
<dbReference type="GeneID" id="110078011"/>
<dbReference type="InterPro" id="IPR018499">
    <property type="entry name" value="Tetraspanin/Peripherin"/>
</dbReference>
<dbReference type="PANTHER" id="PTHR19282:SF545">
    <property type="entry name" value="TETRASPANIN"/>
    <property type="match status" value="1"/>
</dbReference>
<feature type="transmembrane region" description="Helical" evidence="7">
    <location>
        <begin position="52"/>
        <end position="73"/>
    </location>
</feature>
<dbReference type="InParanoid" id="A0A6J0TGB4"/>
<evidence type="ECO:0000256" key="5">
    <source>
        <dbReference type="ARBA" id="ARBA00023136"/>
    </source>
</evidence>
<sequence length="240" mass="26554">MSCFSFLKLMMFIFNGVVFLSGLALLGIGIWVKVDSTSFVKILGAAAPHLVQLINVGYLCIALGTFLLLMGFMGCWGAMKESKCLLLMFFVVTMILFVAEVAGAVVVLAFSSVADIFVEHMKNWAKKTLEEDYGKQEDITAIWDTTMKELKCCGFHNYTDFNNSYFYQTYTKYPSVCCKQNQECQESEIDHDKKGCFQEFNVFLSKNGKIVGGVALGVGGLELAAMAVSLILYSQIGTRG</sequence>
<dbReference type="PANTHER" id="PTHR19282">
    <property type="entry name" value="TETRASPANIN"/>
    <property type="match status" value="1"/>
</dbReference>
<dbReference type="CDD" id="cd03156">
    <property type="entry name" value="uroplakin_I_like_LEL"/>
    <property type="match status" value="1"/>
</dbReference>
<dbReference type="GO" id="GO:0005886">
    <property type="term" value="C:plasma membrane"/>
    <property type="evidence" value="ECO:0007669"/>
    <property type="project" value="TreeGrafter"/>
</dbReference>
<evidence type="ECO:0000256" key="4">
    <source>
        <dbReference type="ARBA" id="ARBA00022989"/>
    </source>
</evidence>
<dbReference type="RefSeq" id="XP_072847703.1">
    <property type="nucleotide sequence ID" value="XM_072991602.1"/>
</dbReference>
<dbReference type="PIRSF" id="PIRSF002419">
    <property type="entry name" value="Tetraspanin"/>
    <property type="match status" value="1"/>
</dbReference>
<name>A0A6J0TGB4_9SAUR</name>
<dbReference type="InterPro" id="IPR008952">
    <property type="entry name" value="Tetraspanin_EC2_sf"/>
</dbReference>
<dbReference type="OrthoDB" id="6134317at2759"/>
<dbReference type="CTD" id="26526"/>
<feature type="disulfide bond" evidence="6">
    <location>
        <begin position="153"/>
        <end position="177"/>
    </location>
</feature>
<protein>
    <recommendedName>
        <fullName evidence="7">Tetraspanin</fullName>
    </recommendedName>
</protein>
<dbReference type="SUPFAM" id="SSF48652">
    <property type="entry name" value="Tetraspanin"/>
    <property type="match status" value="1"/>
</dbReference>
<proteinExistence type="inferred from homology"/>
<evidence type="ECO:0000256" key="1">
    <source>
        <dbReference type="ARBA" id="ARBA00004141"/>
    </source>
</evidence>
<keyword evidence="4 7" id="KW-1133">Transmembrane helix</keyword>
<dbReference type="InterPro" id="IPR018503">
    <property type="entry name" value="Tetraspanin_CS"/>
</dbReference>
<dbReference type="Gene3D" id="1.10.1450.10">
    <property type="entry name" value="Tetraspanin"/>
    <property type="match status" value="1"/>
</dbReference>
<feature type="transmembrane region" description="Helical" evidence="7">
    <location>
        <begin position="12"/>
        <end position="32"/>
    </location>
</feature>
<keyword evidence="8" id="KW-1185">Reference proteome</keyword>
<organism evidence="8 9">
    <name type="scientific">Pogona vitticeps</name>
    <name type="common">central bearded dragon</name>
    <dbReference type="NCBI Taxonomy" id="103695"/>
    <lineage>
        <taxon>Eukaryota</taxon>
        <taxon>Metazoa</taxon>
        <taxon>Chordata</taxon>
        <taxon>Craniata</taxon>
        <taxon>Vertebrata</taxon>
        <taxon>Euteleostomi</taxon>
        <taxon>Lepidosauria</taxon>
        <taxon>Squamata</taxon>
        <taxon>Bifurcata</taxon>
        <taxon>Unidentata</taxon>
        <taxon>Episquamata</taxon>
        <taxon>Toxicofera</taxon>
        <taxon>Iguania</taxon>
        <taxon>Acrodonta</taxon>
        <taxon>Agamidae</taxon>
        <taxon>Amphibolurinae</taxon>
        <taxon>Pogona</taxon>
    </lineage>
</organism>
<keyword evidence="6" id="KW-1015">Disulfide bond</keyword>
<evidence type="ECO:0000313" key="8">
    <source>
        <dbReference type="Proteomes" id="UP001652642"/>
    </source>
</evidence>
<dbReference type="Pfam" id="PF00335">
    <property type="entry name" value="Tetraspanin"/>
    <property type="match status" value="1"/>
</dbReference>
<comment type="subcellular location">
    <subcellularLocation>
        <location evidence="1 7">Membrane</location>
        <topology evidence="1 7">Multi-pass membrane protein</topology>
    </subcellularLocation>
</comment>
<dbReference type="Proteomes" id="UP001652642">
    <property type="component" value="Chromosome 2"/>
</dbReference>
<evidence type="ECO:0000256" key="2">
    <source>
        <dbReference type="ARBA" id="ARBA00006840"/>
    </source>
</evidence>
<keyword evidence="3 7" id="KW-0812">Transmembrane</keyword>
<dbReference type="InterPro" id="IPR000301">
    <property type="entry name" value="Tetraspanin_animals"/>
</dbReference>
<feature type="transmembrane region" description="Helical" evidence="7">
    <location>
        <begin position="210"/>
        <end position="233"/>
    </location>
</feature>
<reference evidence="8" key="2">
    <citation type="submission" date="2025-05" db="UniProtKB">
        <authorList>
            <consortium name="RefSeq"/>
        </authorList>
    </citation>
    <scope>NUCLEOTIDE SEQUENCE [LARGE SCALE GENOMIC DNA]</scope>
</reference>
<dbReference type="KEGG" id="pvt:110078011"/>
<dbReference type="AlphaFoldDB" id="A0A6J0TGB4"/>
<accession>A0A6J0TGB4</accession>
<keyword evidence="5 7" id="KW-0472">Membrane</keyword>
<comment type="similarity">
    <text evidence="2 7">Belongs to the tetraspanin (TM4SF) family.</text>
</comment>
<dbReference type="RefSeq" id="XP_020647352.1">
    <property type="nucleotide sequence ID" value="XM_020791693.1"/>
</dbReference>
<feature type="disulfide bond" evidence="6">
    <location>
        <begin position="152"/>
        <end position="196"/>
    </location>
</feature>
<evidence type="ECO:0000256" key="3">
    <source>
        <dbReference type="ARBA" id="ARBA00022692"/>
    </source>
</evidence>